<dbReference type="GO" id="GO:0005886">
    <property type="term" value="C:plasma membrane"/>
    <property type="evidence" value="ECO:0007669"/>
    <property type="project" value="UniProtKB-SubCell"/>
</dbReference>
<protein>
    <recommendedName>
        <fullName evidence="4">Probable alginate O-acetylase AlgI</fullName>
    </recommendedName>
    <alternativeName>
        <fullName evidence="12">Alginate biosynthesis protein AlgI</fullName>
    </alternativeName>
</protein>
<feature type="transmembrane region" description="Helical" evidence="14">
    <location>
        <begin position="117"/>
        <end position="135"/>
    </location>
</feature>
<evidence type="ECO:0000256" key="5">
    <source>
        <dbReference type="ARBA" id="ARBA00022475"/>
    </source>
</evidence>
<sequence>MLFNSFVFLCAFLPVAVGIYHGLRGAGKPQTAKVFLVVASLFFYGWWDWRYVPLVVVSIGINFLISRWMESRPTQARLALIFGLVLNLGLLGYYKYANFFVSTLDAIPGVNTSIPRIILPLAISFFTFQQIAYLVEVYKDRKAADSLTDYSLFVLFFPHLIAGPITHHKEMLPQFKHMGQAPLPFSYVSMGTTILILGLFKKSVVADTLASICNPIFHAADQGHAISTAAAWLGALAYTFQLYFDFSGYSDMAIGLGLMFGIRMPVNFASPYKSTSITEFWRRWHISLSRFLRNYLYIPLGGNRKGPLRRYANLLITMTLGGLWHGAGWTFLLWGVLHGAYLVCNNIWDMVRGRRTETKIGRLAGWALTFLAVIVAWVLFRATTLPGAVAVLSSMAGAAPAAVAPLATPPLQWIVVLLAGLATVRLPNVLEMTRYPESTPGMPVEHDGIQPVTWRFSKWGVATVLGLAAAFVLAKLPDPGVFLYFNF</sequence>
<dbReference type="InterPro" id="IPR051085">
    <property type="entry name" value="MB_O-acyltransferase"/>
</dbReference>
<dbReference type="OrthoDB" id="139172at2"/>
<evidence type="ECO:0000256" key="6">
    <source>
        <dbReference type="ARBA" id="ARBA00022679"/>
    </source>
</evidence>
<dbReference type="InterPro" id="IPR024194">
    <property type="entry name" value="Ac/AlaTfrase_AlgI/DltB"/>
</dbReference>
<dbReference type="Pfam" id="PF03062">
    <property type="entry name" value="MBOAT"/>
    <property type="match status" value="1"/>
</dbReference>
<dbReference type="InterPro" id="IPR028362">
    <property type="entry name" value="AlgI"/>
</dbReference>
<organism evidence="15">
    <name type="scientific">Caulobacter sp. (strain K31)</name>
    <dbReference type="NCBI Taxonomy" id="366602"/>
    <lineage>
        <taxon>Bacteria</taxon>
        <taxon>Pseudomonadati</taxon>
        <taxon>Pseudomonadota</taxon>
        <taxon>Alphaproteobacteria</taxon>
        <taxon>Caulobacterales</taxon>
        <taxon>Caulobacteraceae</taxon>
        <taxon>Caulobacter</taxon>
    </lineage>
</organism>
<feature type="transmembrane region" description="Helical" evidence="14">
    <location>
        <begin position="49"/>
        <end position="66"/>
    </location>
</feature>
<dbReference type="STRING" id="366602.Caul_4808"/>
<accession>B0T444</accession>
<dbReference type="GO" id="GO:0042121">
    <property type="term" value="P:alginic acid biosynthetic process"/>
    <property type="evidence" value="ECO:0007669"/>
    <property type="project" value="UniProtKB-KW"/>
</dbReference>
<dbReference type="GO" id="GO:0016746">
    <property type="term" value="F:acyltransferase activity"/>
    <property type="evidence" value="ECO:0007669"/>
    <property type="project" value="UniProtKB-KW"/>
</dbReference>
<feature type="transmembrane region" description="Helical" evidence="14">
    <location>
        <begin position="314"/>
        <end position="343"/>
    </location>
</feature>
<evidence type="ECO:0000256" key="10">
    <source>
        <dbReference type="ARBA" id="ARBA00023136"/>
    </source>
</evidence>
<feature type="transmembrane region" description="Helical" evidence="14">
    <location>
        <begin position="181"/>
        <end position="200"/>
    </location>
</feature>
<keyword evidence="7 14" id="KW-0812">Transmembrane</keyword>
<evidence type="ECO:0000256" key="9">
    <source>
        <dbReference type="ARBA" id="ARBA00022989"/>
    </source>
</evidence>
<evidence type="ECO:0000256" key="12">
    <source>
        <dbReference type="ARBA" id="ARBA00031030"/>
    </source>
</evidence>
<keyword evidence="11 13" id="KW-0012">Acyltransferase</keyword>
<dbReference type="eggNOG" id="COG1696">
    <property type="taxonomic scope" value="Bacteria"/>
</dbReference>
<comment type="pathway">
    <text evidence="2">Glycan biosynthesis; alginate biosynthesis.</text>
</comment>
<dbReference type="PIRSF" id="PIRSF016636">
    <property type="entry name" value="AlgI_DltB"/>
    <property type="match status" value="1"/>
</dbReference>
<evidence type="ECO:0000256" key="7">
    <source>
        <dbReference type="ARBA" id="ARBA00022692"/>
    </source>
</evidence>
<keyword evidence="6 13" id="KW-0808">Transferase</keyword>
<comment type="similarity">
    <text evidence="3 13">Belongs to the membrane-bound acyltransferase family.</text>
</comment>
<dbReference type="InterPro" id="IPR004299">
    <property type="entry name" value="MBOAT_fam"/>
</dbReference>
<dbReference type="AlphaFoldDB" id="B0T444"/>
<comment type="subcellular location">
    <subcellularLocation>
        <location evidence="1">Cell membrane</location>
        <topology evidence="1">Multi-pass membrane protein</topology>
    </subcellularLocation>
</comment>
<keyword evidence="8" id="KW-0016">Alginate biosynthesis</keyword>
<evidence type="ECO:0000256" key="8">
    <source>
        <dbReference type="ARBA" id="ARBA00022841"/>
    </source>
</evidence>
<dbReference type="PANTHER" id="PTHR13285">
    <property type="entry name" value="ACYLTRANSFERASE"/>
    <property type="match status" value="1"/>
</dbReference>
<evidence type="ECO:0000256" key="2">
    <source>
        <dbReference type="ARBA" id="ARBA00005182"/>
    </source>
</evidence>
<evidence type="ECO:0000256" key="13">
    <source>
        <dbReference type="PIRNR" id="PIRNR016636"/>
    </source>
</evidence>
<dbReference type="EMBL" id="CP000927">
    <property type="protein sequence ID" value="ABZ73928.1"/>
    <property type="molecule type" value="Genomic_DNA"/>
</dbReference>
<evidence type="ECO:0000313" key="15">
    <source>
        <dbReference type="EMBL" id="ABZ73928.1"/>
    </source>
</evidence>
<reference evidence="15" key="1">
    <citation type="submission" date="2008-01" db="EMBL/GenBank/DDBJ databases">
        <title>Complete sequence of chromosome of Caulobacter sp. K31.</title>
        <authorList>
            <consortium name="US DOE Joint Genome Institute"/>
            <person name="Copeland A."/>
            <person name="Lucas S."/>
            <person name="Lapidus A."/>
            <person name="Barry K."/>
            <person name="Glavina del Rio T."/>
            <person name="Dalin E."/>
            <person name="Tice H."/>
            <person name="Pitluck S."/>
            <person name="Bruce D."/>
            <person name="Goodwin L."/>
            <person name="Thompson L.S."/>
            <person name="Brettin T."/>
            <person name="Detter J.C."/>
            <person name="Han C."/>
            <person name="Schmutz J."/>
            <person name="Larimer F."/>
            <person name="Land M."/>
            <person name="Hauser L."/>
            <person name="Kyrpides N."/>
            <person name="Kim E."/>
            <person name="Stephens C."/>
            <person name="Richardson P."/>
        </authorList>
    </citation>
    <scope>NUCLEOTIDE SEQUENCE [LARGE SCALE GENOMIC DNA]</scope>
    <source>
        <strain evidence="15">K31</strain>
    </source>
</reference>
<keyword evidence="9 14" id="KW-1133">Transmembrane helix</keyword>
<feature type="transmembrane region" description="Helical" evidence="14">
    <location>
        <begin position="459"/>
        <end position="477"/>
    </location>
</feature>
<keyword evidence="10 13" id="KW-0472">Membrane</keyword>
<dbReference type="KEGG" id="cak:Caul_4808"/>
<name>B0T444_CAUSK</name>
<feature type="transmembrane region" description="Helical" evidence="14">
    <location>
        <begin position="147"/>
        <end position="166"/>
    </location>
</feature>
<dbReference type="PANTHER" id="PTHR13285:SF23">
    <property type="entry name" value="TEICHOIC ACID D-ALANYLTRANSFERASE"/>
    <property type="match status" value="1"/>
</dbReference>
<feature type="transmembrane region" description="Helical" evidence="14">
    <location>
        <begin position="78"/>
        <end position="97"/>
    </location>
</feature>
<keyword evidence="5 13" id="KW-1003">Cell membrane</keyword>
<proteinExistence type="inferred from homology"/>
<evidence type="ECO:0000256" key="4">
    <source>
        <dbReference type="ARBA" id="ARBA00016084"/>
    </source>
</evidence>
<dbReference type="HOGENOM" id="CLU_025255_1_1_5"/>
<dbReference type="PIRSF" id="PIRSF500217">
    <property type="entry name" value="AlgI"/>
    <property type="match status" value="1"/>
</dbReference>
<gene>
    <name evidence="15" type="ordered locus">Caul_4808</name>
</gene>
<feature type="transmembrane region" description="Helical" evidence="14">
    <location>
        <begin position="363"/>
        <end position="380"/>
    </location>
</feature>
<evidence type="ECO:0000256" key="1">
    <source>
        <dbReference type="ARBA" id="ARBA00004651"/>
    </source>
</evidence>
<evidence type="ECO:0000256" key="14">
    <source>
        <dbReference type="SAM" id="Phobius"/>
    </source>
</evidence>
<evidence type="ECO:0000256" key="11">
    <source>
        <dbReference type="ARBA" id="ARBA00023315"/>
    </source>
</evidence>
<evidence type="ECO:0000256" key="3">
    <source>
        <dbReference type="ARBA" id="ARBA00010323"/>
    </source>
</evidence>